<dbReference type="STRING" id="401053.AciPR4_3506"/>
<comment type="caution">
    <text evidence="4">Lacks conserved residue(s) required for the propagation of feature annotation.</text>
</comment>
<feature type="short sequence motif" description="DGA/G" evidence="4">
    <location>
        <begin position="212"/>
        <end position="214"/>
    </location>
</feature>
<dbReference type="Gene3D" id="3.40.1090.10">
    <property type="entry name" value="Cytosolic phospholipase A2 catalytic domain"/>
    <property type="match status" value="2"/>
</dbReference>
<evidence type="ECO:0000313" key="7">
    <source>
        <dbReference type="EMBL" id="ADV84259.1"/>
    </source>
</evidence>
<dbReference type="PANTHER" id="PTHR14226:SF29">
    <property type="entry name" value="NEUROPATHY TARGET ESTERASE SWS"/>
    <property type="match status" value="1"/>
</dbReference>
<dbReference type="HOGENOM" id="CLU_014750_1_0_0"/>
<dbReference type="Pfam" id="PF01734">
    <property type="entry name" value="Patatin"/>
    <property type="match status" value="1"/>
</dbReference>
<feature type="active site" description="Proton acceptor" evidence="4">
    <location>
        <position position="212"/>
    </location>
</feature>
<evidence type="ECO:0000259" key="6">
    <source>
        <dbReference type="PROSITE" id="PS51635"/>
    </source>
</evidence>
<dbReference type="eggNOG" id="COG1752">
    <property type="taxonomic scope" value="Bacteria"/>
</dbReference>
<reference evidence="7 8" key="1">
    <citation type="journal article" date="2012" name="Stand. Genomic Sci.">
        <title>Complete genome sequence of Terriglobus saanensis type strain SP1PR4(T), an Acidobacteria from tundra soil.</title>
        <authorList>
            <person name="Rawat S.R."/>
            <person name="Mannisto M.K."/>
            <person name="Starovoytov V."/>
            <person name="Goodwin L."/>
            <person name="Nolan M."/>
            <person name="Hauser L."/>
            <person name="Land M."/>
            <person name="Davenport K.W."/>
            <person name="Woyke T."/>
            <person name="Haggblom M.M."/>
        </authorList>
    </citation>
    <scope>NUCLEOTIDE SEQUENCE</scope>
    <source>
        <strain evidence="8">ATCC BAA-1853 / DSM 23119 / SP1PR4</strain>
    </source>
</reference>
<dbReference type="PANTHER" id="PTHR14226">
    <property type="entry name" value="NEUROPATHY TARGET ESTERASE/SWISS CHEESE D.MELANOGASTER"/>
    <property type="match status" value="1"/>
</dbReference>
<feature type="active site" description="Nucleophile" evidence="4">
    <location>
        <position position="67"/>
    </location>
</feature>
<dbReference type="PROSITE" id="PS51635">
    <property type="entry name" value="PNPLA"/>
    <property type="match status" value="1"/>
</dbReference>
<keyword evidence="5" id="KW-0732">Signal</keyword>
<dbReference type="InterPro" id="IPR016035">
    <property type="entry name" value="Acyl_Trfase/lysoPLipase"/>
</dbReference>
<keyword evidence="2 4" id="KW-0442">Lipid degradation</keyword>
<feature type="short sequence motif" description="GXSXG" evidence="4">
    <location>
        <begin position="65"/>
        <end position="69"/>
    </location>
</feature>
<gene>
    <name evidence="7" type="ordered locus">AciPR4_3506</name>
</gene>
<evidence type="ECO:0000256" key="5">
    <source>
        <dbReference type="SAM" id="SignalP"/>
    </source>
</evidence>
<keyword evidence="1 4" id="KW-0378">Hydrolase</keyword>
<dbReference type="Proteomes" id="UP000006844">
    <property type="component" value="Chromosome"/>
</dbReference>
<dbReference type="GO" id="GO:0016787">
    <property type="term" value="F:hydrolase activity"/>
    <property type="evidence" value="ECO:0007669"/>
    <property type="project" value="UniProtKB-UniRule"/>
</dbReference>
<dbReference type="SUPFAM" id="SSF52151">
    <property type="entry name" value="FabD/lysophospholipase-like"/>
    <property type="match status" value="1"/>
</dbReference>
<sequence>MRRFSTLLLCAATVMAQANNAEQGEPTHRPSIGLALGGGGALALSEIGVLRWFEENHIPVDAIAGTSMGSMIGAFYATGKTPDEIEHLMNDQAITQVFRLNPDFRALSYRRREDRRWAPNALNVGLRHGVSLRSGVLIDSGLNSFLSQNFLAYGSDLPFSNLPIPFRCVATDIAEGKEAIFRDGSLVDSVRASISLPGIYSPAEQGEHLYVDGAILENLPTGTLRSELHPDVVIGVSLPLAPMEKGQGNSILGVLQRSFSVASWGNELRSRTLADLVLQPETTGMDTGSYTKTKELVAAGYASAEKQRSALLRYRLDDAEWAAYLAHRHSLLRPAPRLLAGATVTAPSPALRRAVEKSLVPITHQPLDLKKVEDKMDDIRSDGRYDADYAVVVKPSGSAQTAQEAQLNVDVKDKSAGPPFLLLGADLAAQSGVPARATLDTAFLYQDFGGFGSEFRARVSAGFQTTVGTEYYRRITTAGFFVAPHFDFNRMPVYIYSDQDRVAQRLSQSAGGGVDGGFTFKRSSELRVGWQERFQRWKTDTGTDGQADFSGTSQWAGVRYRIDDQDRALIATHGLRAQASAGYLYSTVNSRNAPKVDFAGSYAFTAGKGHLFSMGLEAGSLFGRNVSDPFRYTLGGPSRLSASAMDEYRGTDYFLIRPAYLHRIASLPAPLGQSIYVLAMYEAGQMRAPNFNTVTRQDGYLGLAAETPLGVLTLGPSIGDDGHRKFIFTLGRFF</sequence>
<evidence type="ECO:0000256" key="1">
    <source>
        <dbReference type="ARBA" id="ARBA00022801"/>
    </source>
</evidence>
<feature type="chain" id="PRO_5003228801" evidence="5">
    <location>
        <begin position="21"/>
        <end position="734"/>
    </location>
</feature>
<name>E8UY25_TERSS</name>
<feature type="signal peptide" evidence="5">
    <location>
        <begin position="1"/>
        <end position="20"/>
    </location>
</feature>
<organism evidence="7 8">
    <name type="scientific">Terriglobus saanensis (strain ATCC BAA-1853 / DSM 23119 / SP1PR4)</name>
    <dbReference type="NCBI Taxonomy" id="401053"/>
    <lineage>
        <taxon>Bacteria</taxon>
        <taxon>Pseudomonadati</taxon>
        <taxon>Acidobacteriota</taxon>
        <taxon>Terriglobia</taxon>
        <taxon>Terriglobales</taxon>
        <taxon>Acidobacteriaceae</taxon>
        <taxon>Terriglobus</taxon>
    </lineage>
</organism>
<evidence type="ECO:0000256" key="3">
    <source>
        <dbReference type="ARBA" id="ARBA00023098"/>
    </source>
</evidence>
<keyword evidence="3 4" id="KW-0443">Lipid metabolism</keyword>
<dbReference type="GO" id="GO:0016042">
    <property type="term" value="P:lipid catabolic process"/>
    <property type="evidence" value="ECO:0007669"/>
    <property type="project" value="UniProtKB-UniRule"/>
</dbReference>
<keyword evidence="8" id="KW-1185">Reference proteome</keyword>
<evidence type="ECO:0000256" key="2">
    <source>
        <dbReference type="ARBA" id="ARBA00022963"/>
    </source>
</evidence>
<accession>E8UY25</accession>
<dbReference type="InterPro" id="IPR002641">
    <property type="entry name" value="PNPLA_dom"/>
</dbReference>
<dbReference type="EMBL" id="CP002467">
    <property type="protein sequence ID" value="ADV84259.1"/>
    <property type="molecule type" value="Genomic_DNA"/>
</dbReference>
<protein>
    <submittedName>
        <fullName evidence="7">Patatin</fullName>
    </submittedName>
</protein>
<dbReference type="KEGG" id="tsa:AciPR4_3506"/>
<evidence type="ECO:0000256" key="4">
    <source>
        <dbReference type="PROSITE-ProRule" id="PRU01161"/>
    </source>
</evidence>
<dbReference type="eggNOG" id="COG4775">
    <property type="taxonomic scope" value="Bacteria"/>
</dbReference>
<feature type="domain" description="PNPLA" evidence="6">
    <location>
        <begin position="34"/>
        <end position="225"/>
    </location>
</feature>
<dbReference type="AlphaFoldDB" id="E8UY25"/>
<evidence type="ECO:0000313" key="8">
    <source>
        <dbReference type="Proteomes" id="UP000006844"/>
    </source>
</evidence>
<dbReference type="InterPro" id="IPR050301">
    <property type="entry name" value="NTE"/>
</dbReference>
<proteinExistence type="predicted"/>